<organism evidence="2 3">
    <name type="scientific">Citrus unshiu</name>
    <name type="common">Satsuma mandarin</name>
    <name type="synonym">Citrus nobilis var. unshiu</name>
    <dbReference type="NCBI Taxonomy" id="55188"/>
    <lineage>
        <taxon>Eukaryota</taxon>
        <taxon>Viridiplantae</taxon>
        <taxon>Streptophyta</taxon>
        <taxon>Embryophyta</taxon>
        <taxon>Tracheophyta</taxon>
        <taxon>Spermatophyta</taxon>
        <taxon>Magnoliopsida</taxon>
        <taxon>eudicotyledons</taxon>
        <taxon>Gunneridae</taxon>
        <taxon>Pentapetalae</taxon>
        <taxon>rosids</taxon>
        <taxon>malvids</taxon>
        <taxon>Sapindales</taxon>
        <taxon>Rutaceae</taxon>
        <taxon>Aurantioideae</taxon>
        <taxon>Citrus</taxon>
    </lineage>
</organism>
<dbReference type="EMBL" id="BDQV01000214">
    <property type="protein sequence ID" value="GAY59590.1"/>
    <property type="molecule type" value="Genomic_DNA"/>
</dbReference>
<keyword evidence="3" id="KW-1185">Reference proteome</keyword>
<dbReference type="Pfam" id="PF08787">
    <property type="entry name" value="Alginate_lyase2"/>
    <property type="match status" value="2"/>
</dbReference>
<protein>
    <recommendedName>
        <fullName evidence="1">Alginate lyase 2 domain-containing protein</fullName>
    </recommendedName>
</protein>
<comment type="caution">
    <text evidence="2">The sequence shown here is derived from an EMBL/GenBank/DDBJ whole genome shotgun (WGS) entry which is preliminary data.</text>
</comment>
<proteinExistence type="predicted"/>
<feature type="domain" description="Alginate lyase 2" evidence="1">
    <location>
        <begin position="228"/>
        <end position="378"/>
    </location>
</feature>
<name>A0A2H5Q4L9_CITUN</name>
<dbReference type="Gene3D" id="2.60.120.200">
    <property type="match status" value="1"/>
</dbReference>
<dbReference type="PANTHER" id="PTHR33681">
    <property type="entry name" value="BINDING PROTEIN, PUTATIVE, EXPRESSED-RELATED"/>
    <property type="match status" value="1"/>
</dbReference>
<dbReference type="PANTHER" id="PTHR33681:SF20">
    <property type="entry name" value="ALGINATE LYASE 2 DOMAIN-CONTAINING PROTEIN"/>
    <property type="match status" value="1"/>
</dbReference>
<dbReference type="STRING" id="55188.A0A2H5Q4L9"/>
<dbReference type="InterPro" id="IPR014895">
    <property type="entry name" value="Alginate_lyase_2"/>
</dbReference>
<feature type="non-terminal residue" evidence="2">
    <location>
        <position position="1"/>
    </location>
</feature>
<evidence type="ECO:0000259" key="1">
    <source>
        <dbReference type="Pfam" id="PF08787"/>
    </source>
</evidence>
<evidence type="ECO:0000313" key="3">
    <source>
        <dbReference type="Proteomes" id="UP000236630"/>
    </source>
</evidence>
<dbReference type="AlphaFoldDB" id="A0A2H5Q4L9"/>
<feature type="non-terminal residue" evidence="2">
    <location>
        <position position="383"/>
    </location>
</feature>
<dbReference type="InterPro" id="IPR013320">
    <property type="entry name" value="ConA-like_dom_sf"/>
</dbReference>
<reference evidence="2 3" key="1">
    <citation type="journal article" date="2017" name="Front. Genet.">
        <title>Draft sequencing of the heterozygous diploid genome of Satsuma (Citrus unshiu Marc.) using a hybrid assembly approach.</title>
        <authorList>
            <person name="Shimizu T."/>
            <person name="Tanizawa Y."/>
            <person name="Mochizuki T."/>
            <person name="Nagasaki H."/>
            <person name="Yoshioka T."/>
            <person name="Toyoda A."/>
            <person name="Fujiyama A."/>
            <person name="Kaminuma E."/>
            <person name="Nakamura Y."/>
        </authorList>
    </citation>
    <scope>NUCLEOTIDE SEQUENCE [LARGE SCALE GENOMIC DNA]</scope>
    <source>
        <strain evidence="3">cv. Miyagawa wase</strain>
    </source>
</reference>
<dbReference type="SUPFAM" id="SSF49899">
    <property type="entry name" value="Concanavalin A-like lectins/glucanases"/>
    <property type="match status" value="2"/>
</dbReference>
<feature type="domain" description="Alginate lyase 2" evidence="1">
    <location>
        <begin position="48"/>
        <end position="220"/>
    </location>
</feature>
<accession>A0A2H5Q4L9</accession>
<gene>
    <name evidence="2" type="ORF">CUMW_195610</name>
</gene>
<evidence type="ECO:0000313" key="2">
    <source>
        <dbReference type="EMBL" id="GAY59590.1"/>
    </source>
</evidence>
<dbReference type="Proteomes" id="UP000236630">
    <property type="component" value="Unassembled WGS sequence"/>
</dbReference>
<sequence length="383" mass="44396">CYILIPSHPFTLCLCHFCLTHKEWPFCFKSWESSDPTKGFISLPLNRSYYHIQKPYDLPENQRYCFSDGVHRCWVYSTDKPHTPTSQTKPRTEIAIQGYNYSYGVWQFEGHWYVPQGTSGVCIMQVFGASPPHATTLMLRVVNGSLLYYRGPVLVQDIYDKWFKLNVIHDVDAAKVKVYINGCLIFEADGRGGTSHAFKCGVYAQNDDSYYMESRWKDIKRYCFENGTHKLWVYSTDKPHSLTSKTSPRTEIRVHGYDYSSGVWQFEGYWYVPCGTTGVCIMQVFGASPHATTLMLRVYNGSLTYYRASVIVPNIYDKWFKLNVIHDADNSKVRVYIDGVLKYEAPGRGGTSHYFKFGVYAQNNDSYYMESRWKDIRVLKKCD</sequence>